<proteinExistence type="predicted"/>
<evidence type="ECO:0000313" key="3">
    <source>
        <dbReference type="EMBL" id="CAJ1932836.1"/>
    </source>
</evidence>
<keyword evidence="2" id="KW-0732">Signal</keyword>
<organism evidence="3 4">
    <name type="scientific">Cylindrotheca closterium</name>
    <dbReference type="NCBI Taxonomy" id="2856"/>
    <lineage>
        <taxon>Eukaryota</taxon>
        <taxon>Sar</taxon>
        <taxon>Stramenopiles</taxon>
        <taxon>Ochrophyta</taxon>
        <taxon>Bacillariophyta</taxon>
        <taxon>Bacillariophyceae</taxon>
        <taxon>Bacillariophycidae</taxon>
        <taxon>Bacillariales</taxon>
        <taxon>Bacillariaceae</taxon>
        <taxon>Cylindrotheca</taxon>
    </lineage>
</organism>
<feature type="region of interest" description="Disordered" evidence="1">
    <location>
        <begin position="592"/>
        <end position="641"/>
    </location>
</feature>
<reference evidence="3" key="1">
    <citation type="submission" date="2023-08" db="EMBL/GenBank/DDBJ databases">
        <authorList>
            <person name="Audoor S."/>
            <person name="Bilcke G."/>
        </authorList>
    </citation>
    <scope>NUCLEOTIDE SEQUENCE</scope>
</reference>
<dbReference type="AlphaFoldDB" id="A0AAD2FEJ1"/>
<feature type="compositionally biased region" description="Low complexity" evidence="1">
    <location>
        <begin position="602"/>
        <end position="633"/>
    </location>
</feature>
<evidence type="ECO:0008006" key="5">
    <source>
        <dbReference type="Google" id="ProtNLM"/>
    </source>
</evidence>
<evidence type="ECO:0000313" key="4">
    <source>
        <dbReference type="Proteomes" id="UP001295423"/>
    </source>
</evidence>
<feature type="chain" id="PRO_5042251657" description="Subtilisin" evidence="2">
    <location>
        <begin position="22"/>
        <end position="667"/>
    </location>
</feature>
<dbReference type="EMBL" id="CAKOGP040000224">
    <property type="protein sequence ID" value="CAJ1932836.1"/>
    <property type="molecule type" value="Genomic_DNA"/>
</dbReference>
<evidence type="ECO:0000256" key="1">
    <source>
        <dbReference type="SAM" id="MobiDB-lite"/>
    </source>
</evidence>
<accession>A0AAD2FEJ1</accession>
<protein>
    <recommendedName>
        <fullName evidence="5">Subtilisin</fullName>
    </recommendedName>
</protein>
<evidence type="ECO:0000256" key="2">
    <source>
        <dbReference type="SAM" id="SignalP"/>
    </source>
</evidence>
<keyword evidence="4" id="KW-1185">Reference proteome</keyword>
<feature type="signal peptide" evidence="2">
    <location>
        <begin position="1"/>
        <end position="21"/>
    </location>
</feature>
<comment type="caution">
    <text evidence="3">The sequence shown here is derived from an EMBL/GenBank/DDBJ whole genome shotgun (WGS) entry which is preliminary data.</text>
</comment>
<dbReference type="Proteomes" id="UP001295423">
    <property type="component" value="Unassembled WGS sequence"/>
</dbReference>
<gene>
    <name evidence="3" type="ORF">CYCCA115_LOCUS3037</name>
</gene>
<name>A0AAD2FEJ1_9STRA</name>
<sequence length="667" mass="66943">MKLSCSLLLTAAALCIGVASAQDCLICGDRPLDFPDTLVDLSDLGMEGATCTDFETLANQDATTPCAIYQLNRVTCCEGLGFVPDAPSNLGELCSTAASDFDSYLGCANACIEASCCGSSCQTDFACAGYLPCAVLETIADFPGQGGTVDPPPSPPSDVAVLCAAETISTDILAFLECANVCIAASCCTGSCSEEVSCIEYSACGILDQIEAPGPVFDGTPPSPPANLTDICAESAVNSGFFAYIGCVSACIPASCCEDACSTDPTCIEYIPCSILDTIDEPPFGVGGDGPSTGGPGTGGGPVSLPEAPSDLAEVCNATSVAADPISFLLCSNACNPARCCANSCSGDIFGCIAFAPCFVLDLVAFPEPSTEGPVPQAPSDLEALCDPEMIGINFDAYLGCVSACLPANCCGETCTTEAECMNYGPCGNLESVDEPPFGMGGGDVSDVPPDTGTGDAVPPAPSNLAELCAAGSMATDIVAYLECENACVPAACCIDTCSTDFATCFSYTPCLALQTVPSPEPSATGPVPTAPAALAELCDASMVGTNFNAYKSCIGACFPASCCNDGGCPTDANCLSYEPCLALDAVDDPPYGMGEDTPDMGEPTGAGTDAPAATPTTAPVAAPTAPTGPTAEGAEDSGANGTSGLFTPIRLVMSVLFTMAAVAWAE</sequence>